<evidence type="ECO:0000313" key="1">
    <source>
        <dbReference type="EMBL" id="KAL2454004.1"/>
    </source>
</evidence>
<accession>A0ABD1NRN6</accession>
<proteinExistence type="predicted"/>
<dbReference type="Proteomes" id="UP001604336">
    <property type="component" value="Unassembled WGS sequence"/>
</dbReference>
<dbReference type="AlphaFoldDB" id="A0ABD1NRN6"/>
<dbReference type="EMBL" id="JBFOLK010000503">
    <property type="protein sequence ID" value="KAL2454004.1"/>
    <property type="molecule type" value="Genomic_DNA"/>
</dbReference>
<reference evidence="2" key="1">
    <citation type="submission" date="2024-07" db="EMBL/GenBank/DDBJ databases">
        <title>Two chromosome-level genome assemblies of Korean endemic species Abeliophyllum distichum and Forsythia ovata (Oleaceae).</title>
        <authorList>
            <person name="Jang H."/>
        </authorList>
    </citation>
    <scope>NUCLEOTIDE SEQUENCE [LARGE SCALE GENOMIC DNA]</scope>
</reference>
<keyword evidence="2" id="KW-1185">Reference proteome</keyword>
<name>A0ABD1NRN6_9LAMI</name>
<sequence>MEYREINEDNMLVGDFLTPQMIQSQYEIDEDNMLVGDFISMHQSNTAKYNETFEIDEEVDTIMVLSIKIDSLAHKIESMSHLVYAMQTKKSTSEIDEDNMLFGDFLAMQHVNIARYEATSEIDEDNMLVGDFLAMQQANITRYEATSEIDEDNMLVGEFIVDHPNFSWKDNYNNIRRQGPQFQQPEKRTLLEDILVAISARVPDTLPSNTDVNPKESVTAVTTRSVVQLLEIHVNRPVANKEHVPSTDEEHVEQTE</sequence>
<gene>
    <name evidence="1" type="ORF">Adt_48495</name>
</gene>
<evidence type="ECO:0000313" key="2">
    <source>
        <dbReference type="Proteomes" id="UP001604336"/>
    </source>
</evidence>
<comment type="caution">
    <text evidence="1">The sequence shown here is derived from an EMBL/GenBank/DDBJ whole genome shotgun (WGS) entry which is preliminary data.</text>
</comment>
<organism evidence="1 2">
    <name type="scientific">Abeliophyllum distichum</name>
    <dbReference type="NCBI Taxonomy" id="126358"/>
    <lineage>
        <taxon>Eukaryota</taxon>
        <taxon>Viridiplantae</taxon>
        <taxon>Streptophyta</taxon>
        <taxon>Embryophyta</taxon>
        <taxon>Tracheophyta</taxon>
        <taxon>Spermatophyta</taxon>
        <taxon>Magnoliopsida</taxon>
        <taxon>eudicotyledons</taxon>
        <taxon>Gunneridae</taxon>
        <taxon>Pentapetalae</taxon>
        <taxon>asterids</taxon>
        <taxon>lamiids</taxon>
        <taxon>Lamiales</taxon>
        <taxon>Oleaceae</taxon>
        <taxon>Forsythieae</taxon>
        <taxon>Abeliophyllum</taxon>
    </lineage>
</organism>
<protein>
    <submittedName>
        <fullName evidence="1">Uncharacterized protein</fullName>
    </submittedName>
</protein>